<reference evidence="11 12" key="1">
    <citation type="journal article" date="2015" name="Stand. Genomic Sci.">
        <title>Genomic Encyclopedia of Bacterial and Archaeal Type Strains, Phase III: the genomes of soil and plant-associated and newly described type strains.</title>
        <authorList>
            <person name="Whitman W.B."/>
            <person name="Woyke T."/>
            <person name="Klenk H.P."/>
            <person name="Zhou Y."/>
            <person name="Lilburn T.G."/>
            <person name="Beck B.J."/>
            <person name="De Vos P."/>
            <person name="Vandamme P."/>
            <person name="Eisen J.A."/>
            <person name="Garrity G."/>
            <person name="Hugenholtz P."/>
            <person name="Kyrpides N.C."/>
        </authorList>
    </citation>
    <scope>NUCLEOTIDE SEQUENCE [LARGE SCALE GENOMIC DNA]</scope>
    <source>
        <strain evidence="11 12">CGMCC 1.6858</strain>
    </source>
</reference>
<dbReference type="InterPro" id="IPR036895">
    <property type="entry name" value="Uracil-DNA_glycosylase-like_sf"/>
</dbReference>
<dbReference type="InterPro" id="IPR005273">
    <property type="entry name" value="Ura-DNA_glyco_family4"/>
</dbReference>
<evidence type="ECO:0000256" key="6">
    <source>
        <dbReference type="ARBA" id="ARBA00022801"/>
    </source>
</evidence>
<dbReference type="InterPro" id="IPR051536">
    <property type="entry name" value="UDG_Type-4/5"/>
</dbReference>
<dbReference type="Gene3D" id="3.40.470.10">
    <property type="entry name" value="Uracil-DNA glycosylase-like domain"/>
    <property type="match status" value="1"/>
</dbReference>
<dbReference type="NCBIfam" id="TIGR03914">
    <property type="entry name" value="UDG_fam_dom"/>
    <property type="match status" value="1"/>
</dbReference>
<evidence type="ECO:0000256" key="7">
    <source>
        <dbReference type="ARBA" id="ARBA00023004"/>
    </source>
</evidence>
<dbReference type="InterPro" id="IPR023875">
    <property type="entry name" value="DNA_repair_put"/>
</dbReference>
<dbReference type="InterPro" id="IPR025404">
    <property type="entry name" value="DUF4130"/>
</dbReference>
<proteinExistence type="inferred from homology"/>
<dbReference type="RefSeq" id="WP_145136413.1">
    <property type="nucleotide sequence ID" value="NZ_VLKY01000001.1"/>
</dbReference>
<gene>
    <name evidence="11" type="ORF">IQ22_00100</name>
</gene>
<dbReference type="EMBL" id="VLKY01000001">
    <property type="protein sequence ID" value="TWI58396.1"/>
    <property type="molecule type" value="Genomic_DNA"/>
</dbReference>
<evidence type="ECO:0000256" key="2">
    <source>
        <dbReference type="ARBA" id="ARBA00019403"/>
    </source>
</evidence>
<dbReference type="SMART" id="SM00987">
    <property type="entry name" value="UreE_C"/>
    <property type="match status" value="1"/>
</dbReference>
<dbReference type="SMART" id="SM00986">
    <property type="entry name" value="UDG"/>
    <property type="match status" value="1"/>
</dbReference>
<comment type="similarity">
    <text evidence="1">Belongs to the uracil-DNA glycosylase (UDG) superfamily. Type 4 (UDGa) family.</text>
</comment>
<dbReference type="Pfam" id="PF13566">
    <property type="entry name" value="DUF4130"/>
    <property type="match status" value="1"/>
</dbReference>
<keyword evidence="8" id="KW-0411">Iron-sulfur</keyword>
<evidence type="ECO:0000256" key="5">
    <source>
        <dbReference type="ARBA" id="ARBA00022763"/>
    </source>
</evidence>
<sequence length="479" mass="53774">MHSVVFDGTFAGWRACARQLLEQAVPPEKINWHDSVGSSDLFAQAEPSLAEKSTYTIRVPRQLADLLASAVCFRSDDRWALLYRILWRVVQGDPSAMLAGDEDGSELHRRIKAVHREVHHLHAFLRFRPYERNALPAYVAWHEPAHDVLELAAPHFCDRMGNLSWLIATPDAAALWDGKSLRFERPCPDALKAIAQQQRDEGDSLWQAYYASTFNPARVNSRALANHMPRRFWKDLPEGPLIPTLLSDARIGAQQLAQAEAVGAQAGKTVLIAAERAQPKREPVTALDECRRCELWQQATQAVPGEGPVTARIMLIGEQPGDQEDLAGRPFIGPAGQVLDRALNEAGLDRHALYLTNAVKHFKWTPQGLRRKHVTPDKEIAACRPWLLQELADVRPEIIVALGATAFEALLGYRPEALANYKARPLPLEGGWLIVTYHPSYPLRIQEAAQREAAFQEIVSTLRQARELLEPDKYREKQT</sequence>
<dbReference type="Pfam" id="PF03167">
    <property type="entry name" value="UDG"/>
    <property type="match status" value="1"/>
</dbReference>
<dbReference type="PANTHER" id="PTHR33693">
    <property type="entry name" value="TYPE-5 URACIL-DNA GLYCOSYLASE"/>
    <property type="match status" value="1"/>
</dbReference>
<evidence type="ECO:0000259" key="10">
    <source>
        <dbReference type="SMART" id="SM00986"/>
    </source>
</evidence>
<keyword evidence="12" id="KW-1185">Reference proteome</keyword>
<keyword evidence="9" id="KW-0234">DNA repair</keyword>
<dbReference type="GO" id="GO:0051539">
    <property type="term" value="F:4 iron, 4 sulfur cluster binding"/>
    <property type="evidence" value="ECO:0007669"/>
    <property type="project" value="UniProtKB-KW"/>
</dbReference>
<name>A0A562QQP1_9PSED</name>
<dbReference type="CDD" id="cd10030">
    <property type="entry name" value="UDG-F4_TTUDGA_SPO1dp_like"/>
    <property type="match status" value="1"/>
</dbReference>
<evidence type="ECO:0000313" key="12">
    <source>
        <dbReference type="Proteomes" id="UP000316905"/>
    </source>
</evidence>
<keyword evidence="7" id="KW-0408">Iron</keyword>
<accession>A0A562QQP1</accession>
<evidence type="ECO:0000256" key="3">
    <source>
        <dbReference type="ARBA" id="ARBA00022485"/>
    </source>
</evidence>
<keyword evidence="3" id="KW-0004">4Fe-4S</keyword>
<protein>
    <recommendedName>
        <fullName evidence="2">Type-4 uracil-DNA glycosylase</fullName>
    </recommendedName>
</protein>
<dbReference type="GO" id="GO:0046872">
    <property type="term" value="F:metal ion binding"/>
    <property type="evidence" value="ECO:0007669"/>
    <property type="project" value="UniProtKB-KW"/>
</dbReference>
<dbReference type="PANTHER" id="PTHR33693:SF9">
    <property type="entry name" value="TYPE-4 URACIL-DNA GLYCOSYLASE"/>
    <property type="match status" value="1"/>
</dbReference>
<dbReference type="GO" id="GO:0097506">
    <property type="term" value="F:deaminated base DNA N-glycosylase activity"/>
    <property type="evidence" value="ECO:0007669"/>
    <property type="project" value="UniProtKB-ARBA"/>
</dbReference>
<keyword evidence="6" id="KW-0378">Hydrolase</keyword>
<dbReference type="AlphaFoldDB" id="A0A562QQP1"/>
<evidence type="ECO:0000256" key="4">
    <source>
        <dbReference type="ARBA" id="ARBA00022723"/>
    </source>
</evidence>
<evidence type="ECO:0000256" key="9">
    <source>
        <dbReference type="ARBA" id="ARBA00023204"/>
    </source>
</evidence>
<dbReference type="SUPFAM" id="SSF52141">
    <property type="entry name" value="Uracil-DNA glycosylase-like"/>
    <property type="match status" value="1"/>
</dbReference>
<dbReference type="OrthoDB" id="5290748at2"/>
<dbReference type="NCBIfam" id="TIGR00758">
    <property type="entry name" value="UDG_fam4"/>
    <property type="match status" value="1"/>
</dbReference>
<dbReference type="InterPro" id="IPR005122">
    <property type="entry name" value="Uracil-DNA_glycosylase-like"/>
</dbReference>
<keyword evidence="5" id="KW-0227">DNA damage</keyword>
<feature type="domain" description="Uracil-DNA glycosylase-like" evidence="10">
    <location>
        <begin position="304"/>
        <end position="463"/>
    </location>
</feature>
<organism evidence="11 12">
    <name type="scientific">Pseudomonas duriflava</name>
    <dbReference type="NCBI Taxonomy" id="459528"/>
    <lineage>
        <taxon>Bacteria</taxon>
        <taxon>Pseudomonadati</taxon>
        <taxon>Pseudomonadota</taxon>
        <taxon>Gammaproteobacteria</taxon>
        <taxon>Pseudomonadales</taxon>
        <taxon>Pseudomonadaceae</taxon>
        <taxon>Pseudomonas</taxon>
    </lineage>
</organism>
<evidence type="ECO:0000313" key="11">
    <source>
        <dbReference type="EMBL" id="TWI58396.1"/>
    </source>
</evidence>
<dbReference type="Proteomes" id="UP000316905">
    <property type="component" value="Unassembled WGS sequence"/>
</dbReference>
<keyword evidence="4" id="KW-0479">Metal-binding</keyword>
<evidence type="ECO:0000256" key="8">
    <source>
        <dbReference type="ARBA" id="ARBA00023014"/>
    </source>
</evidence>
<dbReference type="GO" id="GO:0006281">
    <property type="term" value="P:DNA repair"/>
    <property type="evidence" value="ECO:0007669"/>
    <property type="project" value="UniProtKB-KW"/>
</dbReference>
<dbReference type="NCBIfam" id="TIGR03915">
    <property type="entry name" value="SAM_7_link_chp"/>
    <property type="match status" value="1"/>
</dbReference>
<comment type="caution">
    <text evidence="11">The sequence shown here is derived from an EMBL/GenBank/DDBJ whole genome shotgun (WGS) entry which is preliminary data.</text>
</comment>
<evidence type="ECO:0000256" key="1">
    <source>
        <dbReference type="ARBA" id="ARBA00006521"/>
    </source>
</evidence>